<proteinExistence type="predicted"/>
<dbReference type="AlphaFoldDB" id="A0A9P0QHT3"/>
<name>A0A9P0QHT3_ACAOB</name>
<dbReference type="EMBL" id="CAKOFQ010011208">
    <property type="protein sequence ID" value="CAH2020580.1"/>
    <property type="molecule type" value="Genomic_DNA"/>
</dbReference>
<evidence type="ECO:0000313" key="1">
    <source>
        <dbReference type="EMBL" id="CAH2020580.1"/>
    </source>
</evidence>
<protein>
    <submittedName>
        <fullName evidence="1">Uncharacterized protein</fullName>
    </submittedName>
</protein>
<dbReference type="Proteomes" id="UP001152888">
    <property type="component" value="Unassembled WGS sequence"/>
</dbReference>
<reference evidence="1" key="1">
    <citation type="submission" date="2022-03" db="EMBL/GenBank/DDBJ databases">
        <authorList>
            <person name="Sayadi A."/>
        </authorList>
    </citation>
    <scope>NUCLEOTIDE SEQUENCE</scope>
</reference>
<accession>A0A9P0QHT3</accession>
<comment type="caution">
    <text evidence="1">The sequence shown here is derived from an EMBL/GenBank/DDBJ whole genome shotgun (WGS) entry which is preliminary data.</text>
</comment>
<sequence length="121" mass="13923">MNRNFFNYFRFKKADTRWRKSICPEEKLAIFLSSFLWTVIVKLCHCSHTVSSFVGSFDVVVSSSVCSSGCLADTLSCVSPAAHYFFQKQHLIYGSCRASCLRQPNQTSVQFFLIFYLKILH</sequence>
<organism evidence="1 2">
    <name type="scientific">Acanthoscelides obtectus</name>
    <name type="common">Bean weevil</name>
    <name type="synonym">Bruchus obtectus</name>
    <dbReference type="NCBI Taxonomy" id="200917"/>
    <lineage>
        <taxon>Eukaryota</taxon>
        <taxon>Metazoa</taxon>
        <taxon>Ecdysozoa</taxon>
        <taxon>Arthropoda</taxon>
        <taxon>Hexapoda</taxon>
        <taxon>Insecta</taxon>
        <taxon>Pterygota</taxon>
        <taxon>Neoptera</taxon>
        <taxon>Endopterygota</taxon>
        <taxon>Coleoptera</taxon>
        <taxon>Polyphaga</taxon>
        <taxon>Cucujiformia</taxon>
        <taxon>Chrysomeloidea</taxon>
        <taxon>Chrysomelidae</taxon>
        <taxon>Bruchinae</taxon>
        <taxon>Bruchini</taxon>
        <taxon>Acanthoscelides</taxon>
    </lineage>
</organism>
<keyword evidence="2" id="KW-1185">Reference proteome</keyword>
<evidence type="ECO:0000313" key="2">
    <source>
        <dbReference type="Proteomes" id="UP001152888"/>
    </source>
</evidence>
<gene>
    <name evidence="1" type="ORF">ACAOBT_LOCUS37959</name>
</gene>